<dbReference type="InterPro" id="IPR001387">
    <property type="entry name" value="Cro/C1-type_HTH"/>
</dbReference>
<proteinExistence type="predicted"/>
<dbReference type="GO" id="GO:0003677">
    <property type="term" value="F:DNA binding"/>
    <property type="evidence" value="ECO:0007669"/>
    <property type="project" value="UniProtKB-KW"/>
</dbReference>
<dbReference type="RefSeq" id="WP_073110028.1">
    <property type="nucleotide sequence ID" value="NZ_FQZY01000029.1"/>
</dbReference>
<evidence type="ECO:0000259" key="1">
    <source>
        <dbReference type="Pfam" id="PF13443"/>
    </source>
</evidence>
<protein>
    <submittedName>
        <fullName evidence="2">DNA-binding transcriptional regulator, XRE family</fullName>
    </submittedName>
</protein>
<feature type="domain" description="HTH cro/C1-type" evidence="1">
    <location>
        <begin position="7"/>
        <end position="65"/>
    </location>
</feature>
<dbReference type="Pfam" id="PF13443">
    <property type="entry name" value="HTH_26"/>
    <property type="match status" value="1"/>
</dbReference>
<dbReference type="EMBL" id="FQZY01000029">
    <property type="protein sequence ID" value="SHK09629.1"/>
    <property type="molecule type" value="Genomic_DNA"/>
</dbReference>
<gene>
    <name evidence="2" type="ORF">SAMN02745243_02178</name>
</gene>
<evidence type="ECO:0000313" key="3">
    <source>
        <dbReference type="Proteomes" id="UP000184301"/>
    </source>
</evidence>
<dbReference type="STRING" id="1121950.SAMN02745243_02178"/>
<accession>A0A1M6PNW9</accession>
<reference evidence="2 3" key="1">
    <citation type="submission" date="2016-11" db="EMBL/GenBank/DDBJ databases">
        <authorList>
            <person name="Jaros S."/>
            <person name="Januszkiewicz K."/>
            <person name="Wedrychowicz H."/>
        </authorList>
    </citation>
    <scope>NUCLEOTIDE SEQUENCE [LARGE SCALE GENOMIC DNA]</scope>
    <source>
        <strain evidence="2 3">DSM 15480</strain>
    </source>
</reference>
<dbReference type="OrthoDB" id="9804186at2"/>
<dbReference type="InterPro" id="IPR010982">
    <property type="entry name" value="Lambda_DNA-bd_dom_sf"/>
</dbReference>
<keyword evidence="2" id="KW-0238">DNA-binding</keyword>
<sequence length="68" mass="7810">MKLSYVKLQKLMVENQMKGTDLIRAAEITAYAMTKINKNEPVSLENFMRICKVFHCDIGDVCEVILDD</sequence>
<evidence type="ECO:0000313" key="2">
    <source>
        <dbReference type="EMBL" id="SHK09629.1"/>
    </source>
</evidence>
<organism evidence="2 3">
    <name type="scientific">Hespellia stercorisuis DSM 15480</name>
    <dbReference type="NCBI Taxonomy" id="1121950"/>
    <lineage>
        <taxon>Bacteria</taxon>
        <taxon>Bacillati</taxon>
        <taxon>Bacillota</taxon>
        <taxon>Clostridia</taxon>
        <taxon>Lachnospirales</taxon>
        <taxon>Lachnospiraceae</taxon>
        <taxon>Hespellia</taxon>
    </lineage>
</organism>
<dbReference type="SUPFAM" id="SSF47413">
    <property type="entry name" value="lambda repressor-like DNA-binding domains"/>
    <property type="match status" value="1"/>
</dbReference>
<keyword evidence="3" id="KW-1185">Reference proteome</keyword>
<dbReference type="Proteomes" id="UP000184301">
    <property type="component" value="Unassembled WGS sequence"/>
</dbReference>
<name>A0A1M6PNW9_9FIRM</name>
<dbReference type="AlphaFoldDB" id="A0A1M6PNW9"/>